<dbReference type="PANTHER" id="PTHR45809">
    <property type="entry name" value="VIRAL IAP-ASSOCIATED FACTOR HOMOLOG"/>
    <property type="match status" value="1"/>
</dbReference>
<dbReference type="OMA" id="FCEIRAN"/>
<dbReference type="Proteomes" id="UP000006790">
    <property type="component" value="Chromosome 6"/>
</dbReference>
<comment type="similarity">
    <text evidence="1">Belongs to the phosducin family.</text>
</comment>
<dbReference type="HOGENOM" id="CLU_072604_1_0_1"/>
<dbReference type="InterPro" id="IPR024253">
    <property type="entry name" value="Phosducin_thioredoxin-like_dom"/>
</dbReference>
<dbReference type="GO" id="GO:0030036">
    <property type="term" value="P:actin cytoskeleton organization"/>
    <property type="evidence" value="ECO:0007669"/>
    <property type="project" value="EnsemblFungi"/>
</dbReference>
<dbReference type="STRING" id="931890.G8JVF2"/>
<evidence type="ECO:0000313" key="3">
    <source>
        <dbReference type="EMBL" id="AET40631.1"/>
    </source>
</evidence>
<evidence type="ECO:0000313" key="4">
    <source>
        <dbReference type="Proteomes" id="UP000006790"/>
    </source>
</evidence>
<dbReference type="InterPro" id="IPR036249">
    <property type="entry name" value="Thioredoxin-like_sf"/>
</dbReference>
<gene>
    <name evidence="3" type="ordered locus">Ecym_6249</name>
</gene>
<dbReference type="EMBL" id="CP002502">
    <property type="protein sequence ID" value="AET40631.1"/>
    <property type="molecule type" value="Genomic_DNA"/>
</dbReference>
<proteinExistence type="inferred from homology"/>
<dbReference type="eggNOG" id="KOG3170">
    <property type="taxonomic scope" value="Eukaryota"/>
</dbReference>
<dbReference type="GO" id="GO:0031683">
    <property type="term" value="F:G-protein beta/gamma-subunit complex binding"/>
    <property type="evidence" value="ECO:0007669"/>
    <property type="project" value="EnsemblFungi"/>
</dbReference>
<keyword evidence="4" id="KW-1185">Reference proteome</keyword>
<dbReference type="SUPFAM" id="SSF52833">
    <property type="entry name" value="Thioredoxin-like"/>
    <property type="match status" value="1"/>
</dbReference>
<dbReference type="InterPro" id="IPR051498">
    <property type="entry name" value="Phosducin-like_chap/apop_reg"/>
</dbReference>
<dbReference type="GO" id="GO:0045944">
    <property type="term" value="P:positive regulation of transcription by RNA polymerase II"/>
    <property type="evidence" value="ECO:0007669"/>
    <property type="project" value="EnsemblFungi"/>
</dbReference>
<sequence>MNFPNEPKFQIEVDEREDTEWNDILRQRGIIPERPPSPSAQLEEALEEAIQKQHKNRLEDKSLSDLEELEDDEDQEFLEYYKRKRMAELRQQQVKAKFGEVFHVDKPEYNKEITECSNSSITKGTCSDSIDNEDSESEGVYVFVHLKSEGKLQSRLLSSLFQQVAPKFPQIKFVEILANRAIENYPEANTPTLLVYYKGDVIKNIVTLVELGGNSTTLGDLEKLMVSLGAVDNKDSRLLMNEDDEDARGERHFRYTNNSTIRSGVADKFRVGLGNANGDNDDFFD</sequence>
<reference evidence="4" key="1">
    <citation type="journal article" date="2012" name="G3 (Bethesda)">
        <title>Pichia sorbitophila, an interspecies yeast hybrid reveals early steps of genome resolution following polyploidization.</title>
        <authorList>
            <person name="Leh Louis V."/>
            <person name="Despons L."/>
            <person name="Friedrich A."/>
            <person name="Martin T."/>
            <person name="Durrens P."/>
            <person name="Casaregola S."/>
            <person name="Neuveglise C."/>
            <person name="Fairhead C."/>
            <person name="Marck C."/>
            <person name="Cruz J.A."/>
            <person name="Straub M.L."/>
            <person name="Kugler V."/>
            <person name="Sacerdot C."/>
            <person name="Uzunov Z."/>
            <person name="Thierry A."/>
            <person name="Weiss S."/>
            <person name="Bleykasten C."/>
            <person name="De Montigny J."/>
            <person name="Jacques N."/>
            <person name="Jung P."/>
            <person name="Lemaire M."/>
            <person name="Mallet S."/>
            <person name="Morel G."/>
            <person name="Richard G.F."/>
            <person name="Sarkar A."/>
            <person name="Savel G."/>
            <person name="Schacherer J."/>
            <person name="Seret M.L."/>
            <person name="Talla E."/>
            <person name="Samson G."/>
            <person name="Jubin C."/>
            <person name="Poulain J."/>
            <person name="Vacherie B."/>
            <person name="Barbe V."/>
            <person name="Pelletier E."/>
            <person name="Sherman D.J."/>
            <person name="Westhof E."/>
            <person name="Weissenbach J."/>
            <person name="Baret P.V."/>
            <person name="Wincker P."/>
            <person name="Gaillardin C."/>
            <person name="Dujon B."/>
            <person name="Souciet J.L."/>
        </authorList>
    </citation>
    <scope>NUCLEOTIDE SEQUENCE [LARGE SCALE GENOMIC DNA]</scope>
    <source>
        <strain evidence="4">CBS 270.75 / DBVPG 7215 / KCTC 17166 / NRRL Y-17582</strain>
    </source>
</reference>
<dbReference type="CDD" id="cd02988">
    <property type="entry name" value="Phd_like_VIAF"/>
    <property type="match status" value="1"/>
</dbReference>
<dbReference type="Pfam" id="PF02114">
    <property type="entry name" value="Phosducin"/>
    <property type="match status" value="1"/>
</dbReference>
<dbReference type="GO" id="GO:0006457">
    <property type="term" value="P:protein folding"/>
    <property type="evidence" value="ECO:0007669"/>
    <property type="project" value="EnsemblFungi"/>
</dbReference>
<dbReference type="InParanoid" id="G8JVF2"/>
<dbReference type="GO" id="GO:0051726">
    <property type="term" value="P:regulation of cell cycle"/>
    <property type="evidence" value="ECO:0007669"/>
    <property type="project" value="EnsemblFungi"/>
</dbReference>
<dbReference type="OrthoDB" id="45518at2759"/>
<dbReference type="GO" id="GO:0071444">
    <property type="term" value="P:cellular response to pheromone"/>
    <property type="evidence" value="ECO:0007669"/>
    <property type="project" value="EnsemblFungi"/>
</dbReference>
<dbReference type="GO" id="GO:0005737">
    <property type="term" value="C:cytoplasm"/>
    <property type="evidence" value="ECO:0007669"/>
    <property type="project" value="EnsemblFungi"/>
</dbReference>
<protein>
    <recommendedName>
        <fullName evidence="2">Phosducin domain-containing protein</fullName>
    </recommendedName>
</protein>
<name>G8JVF2_ERECY</name>
<dbReference type="GeneID" id="11472273"/>
<dbReference type="KEGG" id="erc:Ecym_6249"/>
<evidence type="ECO:0000256" key="1">
    <source>
        <dbReference type="ARBA" id="ARBA00009686"/>
    </source>
</evidence>
<dbReference type="RefSeq" id="XP_003647448.1">
    <property type="nucleotide sequence ID" value="XM_003647400.1"/>
</dbReference>
<dbReference type="FunCoup" id="G8JVF2">
    <property type="interactions" value="496"/>
</dbReference>
<dbReference type="Gene3D" id="3.40.30.10">
    <property type="entry name" value="Glutaredoxin"/>
    <property type="match status" value="1"/>
</dbReference>
<dbReference type="AlphaFoldDB" id="G8JVF2"/>
<dbReference type="GO" id="GO:0003779">
    <property type="term" value="F:actin binding"/>
    <property type="evidence" value="ECO:0007669"/>
    <property type="project" value="EnsemblFungi"/>
</dbReference>
<dbReference type="GO" id="GO:1903333">
    <property type="term" value="P:negative regulation of protein folding"/>
    <property type="evidence" value="ECO:0007669"/>
    <property type="project" value="EnsemblFungi"/>
</dbReference>
<evidence type="ECO:0000259" key="2">
    <source>
        <dbReference type="Pfam" id="PF02114"/>
    </source>
</evidence>
<feature type="domain" description="Phosducin" evidence="2">
    <location>
        <begin position="29"/>
        <end position="240"/>
    </location>
</feature>
<accession>G8JVF2</accession>
<dbReference type="PANTHER" id="PTHR45809:SF3">
    <property type="entry name" value="VIRAL IAP-ASSOCIATED FACTOR HOMOLOG"/>
    <property type="match status" value="1"/>
</dbReference>
<organism evidence="3 4">
    <name type="scientific">Eremothecium cymbalariae (strain CBS 270.75 / DBVPG 7215 / KCTC 17166 / NRRL Y-17582)</name>
    <name type="common">Yeast</name>
    <dbReference type="NCBI Taxonomy" id="931890"/>
    <lineage>
        <taxon>Eukaryota</taxon>
        <taxon>Fungi</taxon>
        <taxon>Dikarya</taxon>
        <taxon>Ascomycota</taxon>
        <taxon>Saccharomycotina</taxon>
        <taxon>Saccharomycetes</taxon>
        <taxon>Saccharomycetales</taxon>
        <taxon>Saccharomycetaceae</taxon>
        <taxon>Eremothecium</taxon>
    </lineage>
</organism>